<dbReference type="AlphaFoldDB" id="A0A1Y0IL05"/>
<dbReference type="SUPFAM" id="SSF51306">
    <property type="entry name" value="LexA/Signal peptidase"/>
    <property type="match status" value="1"/>
</dbReference>
<dbReference type="Gene3D" id="2.10.109.10">
    <property type="entry name" value="Umud Fragment, subunit A"/>
    <property type="match status" value="1"/>
</dbReference>
<dbReference type="GO" id="GO:0004252">
    <property type="term" value="F:serine-type endopeptidase activity"/>
    <property type="evidence" value="ECO:0007669"/>
    <property type="project" value="InterPro"/>
</dbReference>
<name>A0A1Y0IL05_9BACL</name>
<dbReference type="InterPro" id="IPR000223">
    <property type="entry name" value="Pept_S26A_signal_pept_1"/>
</dbReference>
<feature type="domain" description="Peptidase S26" evidence="4">
    <location>
        <begin position="95"/>
        <end position="237"/>
    </location>
</feature>
<dbReference type="PANTHER" id="PTHR43390">
    <property type="entry name" value="SIGNAL PEPTIDASE I"/>
    <property type="match status" value="1"/>
</dbReference>
<dbReference type="PRINTS" id="PR00727">
    <property type="entry name" value="LEADERPTASE"/>
</dbReference>
<evidence type="ECO:0000259" key="4">
    <source>
        <dbReference type="Pfam" id="PF10502"/>
    </source>
</evidence>
<reference evidence="6" key="1">
    <citation type="submission" date="2017-05" db="EMBL/GenBank/DDBJ databases">
        <authorList>
            <person name="Sung H."/>
        </authorList>
    </citation>
    <scope>NUCLEOTIDE SEQUENCE [LARGE SCALE GENOMIC DNA]</scope>
    <source>
        <strain evidence="6">AR23208</strain>
    </source>
</reference>
<dbReference type="GO" id="GO:0006465">
    <property type="term" value="P:signal peptide processing"/>
    <property type="evidence" value="ECO:0007669"/>
    <property type="project" value="InterPro"/>
</dbReference>
<dbReference type="PANTHER" id="PTHR43390:SF1">
    <property type="entry name" value="CHLOROPLAST PROCESSING PEPTIDASE"/>
    <property type="match status" value="1"/>
</dbReference>
<sequence length="242" mass="27062">MRKMTEFDWKEALSKPPVEHSQAGFTDELRQKIHTQAASGARKSPRRVGAWLCGGVAVAAIAFALWQTPTLWQALNAPETITDPITAVHLPDMAQTESNLPAYPVGNREAIFDETYQTAASLQRGDLILYSTPRKAFEKYPEYTEPNHYKAVHRVIGLPGETVEIRDAQFYIDGKKLDTFYGSFHDPNETPEPDDLYLAPVKVPDGHVFVIGDTWSISAMDSRHYGPLSETDIIGKVIGYRI</sequence>
<accession>A0A1Y0IL05</accession>
<evidence type="ECO:0000256" key="2">
    <source>
        <dbReference type="ARBA" id="ARBA00009370"/>
    </source>
</evidence>
<keyword evidence="3" id="KW-0378">Hydrolase</keyword>
<organism evidence="5 6">
    <name type="scientific">Tumebacillus avium</name>
    <dbReference type="NCBI Taxonomy" id="1903704"/>
    <lineage>
        <taxon>Bacteria</taxon>
        <taxon>Bacillati</taxon>
        <taxon>Bacillota</taxon>
        <taxon>Bacilli</taxon>
        <taxon>Bacillales</taxon>
        <taxon>Alicyclobacillaceae</taxon>
        <taxon>Tumebacillus</taxon>
    </lineage>
</organism>
<evidence type="ECO:0000313" key="6">
    <source>
        <dbReference type="Proteomes" id="UP000195437"/>
    </source>
</evidence>
<dbReference type="EMBL" id="CP021434">
    <property type="protein sequence ID" value="ARU61188.1"/>
    <property type="molecule type" value="Genomic_DNA"/>
</dbReference>
<keyword evidence="3" id="KW-0472">Membrane</keyword>
<keyword evidence="3" id="KW-0645">Protease</keyword>
<dbReference type="NCBIfam" id="TIGR02227">
    <property type="entry name" value="sigpep_I_bact"/>
    <property type="match status" value="1"/>
</dbReference>
<evidence type="ECO:0000256" key="1">
    <source>
        <dbReference type="ARBA" id="ARBA00004401"/>
    </source>
</evidence>
<dbReference type="EC" id="3.4.21.89" evidence="3"/>
<keyword evidence="6" id="KW-1185">Reference proteome</keyword>
<evidence type="ECO:0000313" key="5">
    <source>
        <dbReference type="EMBL" id="ARU61188.1"/>
    </source>
</evidence>
<evidence type="ECO:0000256" key="3">
    <source>
        <dbReference type="RuleBase" id="RU362042"/>
    </source>
</evidence>
<dbReference type="GO" id="GO:0009003">
    <property type="term" value="F:signal peptidase activity"/>
    <property type="evidence" value="ECO:0007669"/>
    <property type="project" value="UniProtKB-EC"/>
</dbReference>
<dbReference type="CDD" id="cd06530">
    <property type="entry name" value="S26_SPase_I"/>
    <property type="match status" value="1"/>
</dbReference>
<keyword evidence="3" id="KW-0812">Transmembrane</keyword>
<comment type="subcellular location">
    <subcellularLocation>
        <location evidence="1">Cell membrane</location>
        <topology evidence="1">Single-pass type II membrane protein</topology>
    </subcellularLocation>
    <subcellularLocation>
        <location evidence="3">Membrane</location>
        <topology evidence="3">Single-pass type II membrane protein</topology>
    </subcellularLocation>
</comment>
<comment type="similarity">
    <text evidence="2 3">Belongs to the peptidase S26 family.</text>
</comment>
<dbReference type="Pfam" id="PF10502">
    <property type="entry name" value="Peptidase_S26"/>
    <property type="match status" value="1"/>
</dbReference>
<feature type="transmembrane region" description="Helical" evidence="3">
    <location>
        <begin position="48"/>
        <end position="66"/>
    </location>
</feature>
<dbReference type="InterPro" id="IPR036286">
    <property type="entry name" value="LexA/Signal_pep-like_sf"/>
</dbReference>
<dbReference type="GO" id="GO:0005886">
    <property type="term" value="C:plasma membrane"/>
    <property type="evidence" value="ECO:0007669"/>
    <property type="project" value="UniProtKB-SubCell"/>
</dbReference>
<dbReference type="KEGG" id="tum:CBW65_09180"/>
<comment type="catalytic activity">
    <reaction evidence="3">
        <text>Cleavage of hydrophobic, N-terminal signal or leader sequences from secreted and periplasmic proteins.</text>
        <dbReference type="EC" id="3.4.21.89"/>
    </reaction>
</comment>
<dbReference type="InterPro" id="IPR019533">
    <property type="entry name" value="Peptidase_S26"/>
</dbReference>
<gene>
    <name evidence="5" type="ORF">CBW65_09180</name>
</gene>
<proteinExistence type="inferred from homology"/>
<dbReference type="Proteomes" id="UP000195437">
    <property type="component" value="Chromosome"/>
</dbReference>
<keyword evidence="3" id="KW-1133">Transmembrane helix</keyword>
<protein>
    <recommendedName>
        <fullName evidence="3">Signal peptidase I</fullName>
        <ecNumber evidence="3">3.4.21.89</ecNumber>
    </recommendedName>
</protein>